<dbReference type="GO" id="GO:0042597">
    <property type="term" value="C:periplasmic space"/>
    <property type="evidence" value="ECO:0007669"/>
    <property type="project" value="TreeGrafter"/>
</dbReference>
<dbReference type="PROSITE" id="PS51704">
    <property type="entry name" value="GP_PDE"/>
    <property type="match status" value="1"/>
</dbReference>
<protein>
    <recommendedName>
        <fullName evidence="2">glycerophosphodiester phosphodiesterase</fullName>
        <ecNumber evidence="2">3.1.4.46</ecNumber>
    </recommendedName>
</protein>
<name>A0A432YRC9_9GAMM</name>
<feature type="domain" description="GP-PDE" evidence="8">
    <location>
        <begin position="38"/>
        <end position="339"/>
    </location>
</feature>
<dbReference type="InterPro" id="IPR030395">
    <property type="entry name" value="GP_PDE_dom"/>
</dbReference>
<feature type="signal peptide" evidence="7">
    <location>
        <begin position="1"/>
        <end position="21"/>
    </location>
</feature>
<dbReference type="RefSeq" id="WP_126752393.1">
    <property type="nucleotide sequence ID" value="NZ_JBHUMT010000015.1"/>
</dbReference>
<evidence type="ECO:0000313" key="10">
    <source>
        <dbReference type="Proteomes" id="UP000288361"/>
    </source>
</evidence>
<organism evidence="9 10">
    <name type="scientific">Idiomarina piscisalsi</name>
    <dbReference type="NCBI Taxonomy" id="1096243"/>
    <lineage>
        <taxon>Bacteria</taxon>
        <taxon>Pseudomonadati</taxon>
        <taxon>Pseudomonadota</taxon>
        <taxon>Gammaproteobacteria</taxon>
        <taxon>Alteromonadales</taxon>
        <taxon>Idiomarinaceae</taxon>
        <taxon>Idiomarina</taxon>
    </lineage>
</organism>
<comment type="similarity">
    <text evidence="1">Belongs to the glycerophosphoryl diester phosphodiesterase family.</text>
</comment>
<dbReference type="SUPFAM" id="SSF51695">
    <property type="entry name" value="PLC-like phosphodiesterases"/>
    <property type="match status" value="1"/>
</dbReference>
<evidence type="ECO:0000259" key="8">
    <source>
        <dbReference type="PROSITE" id="PS51704"/>
    </source>
</evidence>
<dbReference type="PANTHER" id="PTHR43620">
    <property type="entry name" value="GLYCEROPHOSPHORYL DIESTER PHOSPHODIESTERASE"/>
    <property type="match status" value="1"/>
</dbReference>
<keyword evidence="3 7" id="KW-0732">Signal</keyword>
<dbReference type="EC" id="3.1.4.46" evidence="2"/>
<comment type="catalytic activity">
    <reaction evidence="6">
        <text>a sn-glycero-3-phosphodiester + H2O = an alcohol + sn-glycerol 3-phosphate + H(+)</text>
        <dbReference type="Rhea" id="RHEA:12969"/>
        <dbReference type="ChEBI" id="CHEBI:15377"/>
        <dbReference type="ChEBI" id="CHEBI:15378"/>
        <dbReference type="ChEBI" id="CHEBI:30879"/>
        <dbReference type="ChEBI" id="CHEBI:57597"/>
        <dbReference type="ChEBI" id="CHEBI:83408"/>
        <dbReference type="EC" id="3.1.4.46"/>
    </reaction>
</comment>
<dbReference type="NCBIfam" id="NF008354">
    <property type="entry name" value="PRK11143.1"/>
    <property type="match status" value="1"/>
</dbReference>
<reference evidence="9 10" key="1">
    <citation type="journal article" date="2011" name="Front. Microbiol.">
        <title>Genomic signatures of strain selection and enhancement in Bacillus atrophaeus var. globigii, a historical biowarfare simulant.</title>
        <authorList>
            <person name="Gibbons H.S."/>
            <person name="Broomall S.M."/>
            <person name="McNew L.A."/>
            <person name="Daligault H."/>
            <person name="Chapman C."/>
            <person name="Bruce D."/>
            <person name="Karavis M."/>
            <person name="Krepps M."/>
            <person name="McGregor P.A."/>
            <person name="Hong C."/>
            <person name="Park K.H."/>
            <person name="Akmal A."/>
            <person name="Feldman A."/>
            <person name="Lin J.S."/>
            <person name="Chang W.E."/>
            <person name="Higgs B.W."/>
            <person name="Demirev P."/>
            <person name="Lindquist J."/>
            <person name="Liem A."/>
            <person name="Fochler E."/>
            <person name="Read T.D."/>
            <person name="Tapia R."/>
            <person name="Johnson S."/>
            <person name="Bishop-Lilly K.A."/>
            <person name="Detter C."/>
            <person name="Han C."/>
            <person name="Sozhamannan S."/>
            <person name="Rosenzweig C.N."/>
            <person name="Skowronski E.W."/>
        </authorList>
    </citation>
    <scope>NUCLEOTIDE SEQUENCE [LARGE SCALE GENOMIC DNA]</scope>
    <source>
        <strain evidence="9 10">TPS4-2</strain>
    </source>
</reference>
<dbReference type="GO" id="GO:0006071">
    <property type="term" value="P:glycerol metabolic process"/>
    <property type="evidence" value="ECO:0007669"/>
    <property type="project" value="UniProtKB-KW"/>
</dbReference>
<dbReference type="Proteomes" id="UP000288361">
    <property type="component" value="Unassembled WGS sequence"/>
</dbReference>
<keyword evidence="5" id="KW-0378">Hydrolase</keyword>
<evidence type="ECO:0000256" key="5">
    <source>
        <dbReference type="ARBA" id="ARBA00022801"/>
    </source>
</evidence>
<dbReference type="InterPro" id="IPR017946">
    <property type="entry name" value="PLC-like_Pdiesterase_TIM-brl"/>
</dbReference>
<dbReference type="Gene3D" id="3.20.20.190">
    <property type="entry name" value="Phosphatidylinositol (PI) phosphodiesterase"/>
    <property type="match status" value="1"/>
</dbReference>
<accession>A0A432YRC9</accession>
<gene>
    <name evidence="9" type="ORF">CWI73_08585</name>
</gene>
<dbReference type="AlphaFoldDB" id="A0A432YRC9"/>
<sequence>MTKILVYAVSFLGVIVSSATAEVLPQQGSLSDLKIPQFIDIAHRGASGYVPEHSQASTVMAHAMGADYIEQDIQLTRDSVPVVLHDEVLDYITDVSQVFPEKHRPDGHYYVVDFSLAELKQLSITPRHKDYELVYPKRFANTEVRFPIQTLDEQLKLIHELNRTREKNTGIYVEIKSPRWYQQQGYDSTAAVMSVLAQNGYHDIMATPIYLQSFDPEVLRRLKREFNWEQPLIQLIGDNDWGMSDVDYSSMRTSAGLEAVKSYAEGIGLWLSHALEGVKEGQPQWSTVLDTADKKGLDVHVYTLRADDLPEGVESHSQLRQWLRAAGVEGAFTDFPDQK</sequence>
<evidence type="ECO:0000256" key="2">
    <source>
        <dbReference type="ARBA" id="ARBA00012247"/>
    </source>
</evidence>
<evidence type="ECO:0000313" key="9">
    <source>
        <dbReference type="EMBL" id="RUO64207.1"/>
    </source>
</evidence>
<dbReference type="PANTHER" id="PTHR43620:SF7">
    <property type="entry name" value="GLYCEROPHOSPHODIESTER PHOSPHODIESTERASE GDPD5-RELATED"/>
    <property type="match status" value="1"/>
</dbReference>
<dbReference type="GO" id="GO:0006629">
    <property type="term" value="P:lipid metabolic process"/>
    <property type="evidence" value="ECO:0007669"/>
    <property type="project" value="InterPro"/>
</dbReference>
<keyword evidence="4" id="KW-0319">Glycerol metabolism</keyword>
<evidence type="ECO:0000256" key="1">
    <source>
        <dbReference type="ARBA" id="ARBA00007277"/>
    </source>
</evidence>
<evidence type="ECO:0000256" key="6">
    <source>
        <dbReference type="ARBA" id="ARBA00047512"/>
    </source>
</evidence>
<feature type="chain" id="PRO_5019578035" description="glycerophosphodiester phosphodiesterase" evidence="7">
    <location>
        <begin position="22"/>
        <end position="339"/>
    </location>
</feature>
<proteinExistence type="inferred from homology"/>
<evidence type="ECO:0000256" key="3">
    <source>
        <dbReference type="ARBA" id="ARBA00022729"/>
    </source>
</evidence>
<dbReference type="EMBL" id="PIQA01000006">
    <property type="protein sequence ID" value="RUO64207.1"/>
    <property type="molecule type" value="Genomic_DNA"/>
</dbReference>
<dbReference type="Pfam" id="PF03009">
    <property type="entry name" value="GDPD"/>
    <property type="match status" value="1"/>
</dbReference>
<evidence type="ECO:0000256" key="7">
    <source>
        <dbReference type="SAM" id="SignalP"/>
    </source>
</evidence>
<comment type="caution">
    <text evidence="9">The sequence shown here is derived from an EMBL/GenBank/DDBJ whole genome shotgun (WGS) entry which is preliminary data.</text>
</comment>
<evidence type="ECO:0000256" key="4">
    <source>
        <dbReference type="ARBA" id="ARBA00022798"/>
    </source>
</evidence>
<dbReference type="GO" id="GO:0008889">
    <property type="term" value="F:glycerophosphodiester phosphodiesterase activity"/>
    <property type="evidence" value="ECO:0007669"/>
    <property type="project" value="UniProtKB-EC"/>
</dbReference>